<evidence type="ECO:0000313" key="4">
    <source>
        <dbReference type="EMBL" id="KAK4504878.1"/>
    </source>
</evidence>
<evidence type="ECO:0000259" key="3">
    <source>
        <dbReference type="Pfam" id="PF00561"/>
    </source>
</evidence>
<organism evidence="4 5">
    <name type="scientific">Zasmidium cellare</name>
    <name type="common">Wine cellar mold</name>
    <name type="synonym">Racodium cellare</name>
    <dbReference type="NCBI Taxonomy" id="395010"/>
    <lineage>
        <taxon>Eukaryota</taxon>
        <taxon>Fungi</taxon>
        <taxon>Dikarya</taxon>
        <taxon>Ascomycota</taxon>
        <taxon>Pezizomycotina</taxon>
        <taxon>Dothideomycetes</taxon>
        <taxon>Dothideomycetidae</taxon>
        <taxon>Mycosphaerellales</taxon>
        <taxon>Mycosphaerellaceae</taxon>
        <taxon>Zasmidium</taxon>
    </lineage>
</organism>
<proteinExistence type="inferred from homology"/>
<sequence>MEFEGRAPFAVDGLPPSCETWYKVFGDLKDISKVPLFVLHGGPQAGHEYLLSLRDLHEPIIFYDQVGCGKSTTGLPEQTGDGSWWTSQLHCKELSNLIAHLGLEHRPIDVIGHSWGGMLASEWASDRVRAKNLRRLVLYSSLASIEGHVKGLEETRALLPQDVQSTIERGLKDQDFESPELKDAMDVFLTGYVSLSQPFPCDEVKPAFVNLATSKLHKIVWGPHFLVPSGLIRSWTSIPFLHQIQVPTLMTRGSVEYIPDSAMQPFFDLIPKIKWITFENAAHFSHIEQREKFLTEVRHFLAD</sequence>
<dbReference type="InterPro" id="IPR029058">
    <property type="entry name" value="AB_hydrolase_fold"/>
</dbReference>
<accession>A0ABR0EVL4</accession>
<dbReference type="Pfam" id="PF00561">
    <property type="entry name" value="Abhydrolase_1"/>
    <property type="match status" value="1"/>
</dbReference>
<feature type="domain" description="AB hydrolase-1" evidence="3">
    <location>
        <begin position="35"/>
        <end position="288"/>
    </location>
</feature>
<keyword evidence="5" id="KW-1185">Reference proteome</keyword>
<evidence type="ECO:0000256" key="2">
    <source>
        <dbReference type="ARBA" id="ARBA00022801"/>
    </source>
</evidence>
<protein>
    <recommendedName>
        <fullName evidence="3">AB hydrolase-1 domain-containing protein</fullName>
    </recommendedName>
</protein>
<dbReference type="SUPFAM" id="SSF53474">
    <property type="entry name" value="alpha/beta-Hydrolases"/>
    <property type="match status" value="1"/>
</dbReference>
<dbReference type="NCBIfam" id="TIGR01250">
    <property type="entry name" value="pro_imino_pep_2"/>
    <property type="match status" value="1"/>
</dbReference>
<comment type="caution">
    <text evidence="4">The sequence shown here is derived from an EMBL/GenBank/DDBJ whole genome shotgun (WGS) entry which is preliminary data.</text>
</comment>
<dbReference type="Gene3D" id="3.40.50.1820">
    <property type="entry name" value="alpha/beta hydrolase"/>
    <property type="match status" value="1"/>
</dbReference>
<name>A0ABR0EVL4_ZASCE</name>
<keyword evidence="2" id="KW-0378">Hydrolase</keyword>
<evidence type="ECO:0000256" key="1">
    <source>
        <dbReference type="ARBA" id="ARBA00010088"/>
    </source>
</evidence>
<dbReference type="EMBL" id="JAXOVC010000002">
    <property type="protein sequence ID" value="KAK4504878.1"/>
    <property type="molecule type" value="Genomic_DNA"/>
</dbReference>
<dbReference type="InterPro" id="IPR005945">
    <property type="entry name" value="Pro_imino_pep"/>
</dbReference>
<dbReference type="InterPro" id="IPR050266">
    <property type="entry name" value="AB_hydrolase_sf"/>
</dbReference>
<dbReference type="PIRSF" id="PIRSF005539">
    <property type="entry name" value="Pept_S33_TRI_F1"/>
    <property type="match status" value="1"/>
</dbReference>
<reference evidence="4 5" key="1">
    <citation type="journal article" date="2023" name="G3 (Bethesda)">
        <title>A chromosome-level genome assembly of Zasmidium syzygii isolated from banana leaves.</title>
        <authorList>
            <person name="van Westerhoven A.C."/>
            <person name="Mehrabi R."/>
            <person name="Talebi R."/>
            <person name="Steentjes M.B.F."/>
            <person name="Corcolon B."/>
            <person name="Chong P.A."/>
            <person name="Kema G.H.J."/>
            <person name="Seidl M.F."/>
        </authorList>
    </citation>
    <scope>NUCLEOTIDE SEQUENCE [LARGE SCALE GENOMIC DNA]</scope>
    <source>
        <strain evidence="4 5">P124</strain>
    </source>
</reference>
<dbReference type="PRINTS" id="PR00793">
    <property type="entry name" value="PROAMNOPTASE"/>
</dbReference>
<dbReference type="InterPro" id="IPR002410">
    <property type="entry name" value="Peptidase_S33"/>
</dbReference>
<dbReference type="InterPro" id="IPR000073">
    <property type="entry name" value="AB_hydrolase_1"/>
</dbReference>
<gene>
    <name evidence="4" type="ORF">PRZ48_002841</name>
</gene>
<dbReference type="PANTHER" id="PTHR43798">
    <property type="entry name" value="MONOACYLGLYCEROL LIPASE"/>
    <property type="match status" value="1"/>
</dbReference>
<evidence type="ECO:0000313" key="5">
    <source>
        <dbReference type="Proteomes" id="UP001305779"/>
    </source>
</evidence>
<dbReference type="Proteomes" id="UP001305779">
    <property type="component" value="Unassembled WGS sequence"/>
</dbReference>
<dbReference type="PANTHER" id="PTHR43798:SF33">
    <property type="entry name" value="HYDROLASE, PUTATIVE (AFU_ORTHOLOGUE AFUA_2G14860)-RELATED"/>
    <property type="match status" value="1"/>
</dbReference>
<comment type="similarity">
    <text evidence="1">Belongs to the peptidase S33 family.</text>
</comment>